<name>A0A1N7C666_9RHOO</name>
<dbReference type="Proteomes" id="UP000186819">
    <property type="component" value="Unassembled WGS sequence"/>
</dbReference>
<protein>
    <submittedName>
        <fullName evidence="1">Uncharacterized protein</fullName>
    </submittedName>
</protein>
<evidence type="ECO:0000313" key="2">
    <source>
        <dbReference type="Proteomes" id="UP000186819"/>
    </source>
</evidence>
<accession>A0A1N7C666</accession>
<gene>
    <name evidence="1" type="ORF">SAMN05421829_12225</name>
</gene>
<keyword evidence="2" id="KW-1185">Reference proteome</keyword>
<dbReference type="EMBL" id="FTMD01000022">
    <property type="protein sequence ID" value="SIR59151.1"/>
    <property type="molecule type" value="Genomic_DNA"/>
</dbReference>
<evidence type="ECO:0000313" key="1">
    <source>
        <dbReference type="EMBL" id="SIR59151.1"/>
    </source>
</evidence>
<dbReference type="STRING" id="34027.SAMN05421829_12225"/>
<organism evidence="1 2">
    <name type="scientific">Aromatoleum tolulyticum</name>
    <dbReference type="NCBI Taxonomy" id="34027"/>
    <lineage>
        <taxon>Bacteria</taxon>
        <taxon>Pseudomonadati</taxon>
        <taxon>Pseudomonadota</taxon>
        <taxon>Betaproteobacteria</taxon>
        <taxon>Rhodocyclales</taxon>
        <taxon>Rhodocyclaceae</taxon>
        <taxon>Aromatoleum</taxon>
    </lineage>
</organism>
<proteinExistence type="predicted"/>
<reference evidence="2" key="1">
    <citation type="submission" date="2017-01" db="EMBL/GenBank/DDBJ databases">
        <authorList>
            <person name="Varghese N."/>
            <person name="Submissions S."/>
        </authorList>
    </citation>
    <scope>NUCLEOTIDE SEQUENCE [LARGE SCALE GENOMIC DNA]</scope>
    <source>
        <strain evidence="2">ATCC 51758</strain>
    </source>
</reference>
<dbReference type="AlphaFoldDB" id="A0A1N7C666"/>
<sequence length="147" mass="15595">MTLPVPPDPRVIIQNSIVTLREVIAPLAEDEWARFNASLLIGALEYALGGLDRDRGAEHRSALAASVASLKAVVDKNGDNELLAAFAEKSPFVAASQMLVWGQNHPGDTAAAIQKTLRAELYAQLDEEIGAAAPMMGAFVRGMAGEI</sequence>